<name>A0ABT9IZF7_9BACL</name>
<gene>
    <name evidence="4" type="primary">tenI</name>
    <name evidence="4" type="ORF">Q5Y73_11605</name>
</gene>
<dbReference type="Gene3D" id="3.20.20.70">
    <property type="entry name" value="Aldolase class I"/>
    <property type="match status" value="1"/>
</dbReference>
<dbReference type="RefSeq" id="WP_305992060.1">
    <property type="nucleotide sequence ID" value="NZ_JAVAMP010000004.1"/>
</dbReference>
<dbReference type="CDD" id="cd00564">
    <property type="entry name" value="TMP_TenI"/>
    <property type="match status" value="1"/>
</dbReference>
<reference evidence="4 5" key="1">
    <citation type="submission" date="2023-08" db="EMBL/GenBank/DDBJ databases">
        <authorList>
            <person name="Park J.-S."/>
        </authorList>
    </citation>
    <scope>NUCLEOTIDE SEQUENCE [LARGE SCALE GENOMIC DNA]</scope>
    <source>
        <strain evidence="4 5">2205SS18-9</strain>
    </source>
</reference>
<feature type="domain" description="Thiamine phosphate synthase/TenI" evidence="3">
    <location>
        <begin position="7"/>
        <end position="182"/>
    </location>
</feature>
<dbReference type="NCBIfam" id="NF005819">
    <property type="entry name" value="PRK07695.1"/>
    <property type="match status" value="1"/>
</dbReference>
<evidence type="ECO:0000313" key="4">
    <source>
        <dbReference type="EMBL" id="MDP5274756.1"/>
    </source>
</evidence>
<dbReference type="Proteomes" id="UP001231941">
    <property type="component" value="Unassembled WGS sequence"/>
</dbReference>
<dbReference type="Pfam" id="PF02581">
    <property type="entry name" value="TMP-TENI"/>
    <property type="match status" value="1"/>
</dbReference>
<comment type="pathway">
    <text evidence="1">Cofactor biosynthesis; thiamine diphosphate biosynthesis.</text>
</comment>
<keyword evidence="5" id="KW-1185">Reference proteome</keyword>
<dbReference type="InterPro" id="IPR036206">
    <property type="entry name" value="ThiamineP_synth_sf"/>
</dbReference>
<evidence type="ECO:0000256" key="1">
    <source>
        <dbReference type="ARBA" id="ARBA00004948"/>
    </source>
</evidence>
<organism evidence="4 5">
    <name type="scientific">Chengkuizengella axinellae</name>
    <dbReference type="NCBI Taxonomy" id="3064388"/>
    <lineage>
        <taxon>Bacteria</taxon>
        <taxon>Bacillati</taxon>
        <taxon>Bacillota</taxon>
        <taxon>Bacilli</taxon>
        <taxon>Bacillales</taxon>
        <taxon>Paenibacillaceae</taxon>
        <taxon>Chengkuizengella</taxon>
    </lineage>
</organism>
<dbReference type="SUPFAM" id="SSF51391">
    <property type="entry name" value="Thiamin phosphate synthase"/>
    <property type="match status" value="1"/>
</dbReference>
<dbReference type="PANTHER" id="PTHR20857:SF22">
    <property type="entry name" value="THIAZOLE TAUTOMERASE"/>
    <property type="match status" value="1"/>
</dbReference>
<protein>
    <submittedName>
        <fullName evidence="4">Thiazole tautomerase TenI</fullName>
    </submittedName>
</protein>
<keyword evidence="2" id="KW-0784">Thiamine biosynthesis</keyword>
<sequence length="200" mass="22110">MLDRQLHLISNGKLSLQRFAEIAGQIHSYVTAIHIREKQKSARELMSGVTLLEEQGVPLSKIVINDRVDVAVVSRVSSVQLAYHSLDAQLVKRTFPNIRIGCSVHSLEEALSMEQKQVDYVFYGHVYETDSKPGLPGRGLRELEVITQKLQIPVIAIGGIKPSNIKEVLNAGASGIAVMSGLLEAENPLEAVRQYHHLLK</sequence>
<evidence type="ECO:0000313" key="5">
    <source>
        <dbReference type="Proteomes" id="UP001231941"/>
    </source>
</evidence>
<accession>A0ABT9IZF7</accession>
<comment type="caution">
    <text evidence="4">The sequence shown here is derived from an EMBL/GenBank/DDBJ whole genome shotgun (WGS) entry which is preliminary data.</text>
</comment>
<dbReference type="PANTHER" id="PTHR20857">
    <property type="entry name" value="THIAMINE-PHOSPHATE PYROPHOSPHORYLASE"/>
    <property type="match status" value="1"/>
</dbReference>
<evidence type="ECO:0000259" key="3">
    <source>
        <dbReference type="Pfam" id="PF02581"/>
    </source>
</evidence>
<proteinExistence type="predicted"/>
<evidence type="ECO:0000256" key="2">
    <source>
        <dbReference type="ARBA" id="ARBA00022977"/>
    </source>
</evidence>
<dbReference type="InterPro" id="IPR022998">
    <property type="entry name" value="ThiamineP_synth_TenI"/>
</dbReference>
<dbReference type="EMBL" id="JAVAMP010000004">
    <property type="protein sequence ID" value="MDP5274756.1"/>
    <property type="molecule type" value="Genomic_DNA"/>
</dbReference>
<dbReference type="InterPro" id="IPR013785">
    <property type="entry name" value="Aldolase_TIM"/>
</dbReference>